<dbReference type="EMBL" id="CAFZ01000188">
    <property type="protein sequence ID" value="CCA72871.1"/>
    <property type="molecule type" value="Genomic_DNA"/>
</dbReference>
<evidence type="ECO:0000256" key="7">
    <source>
        <dbReference type="ARBA" id="ARBA00022989"/>
    </source>
</evidence>
<gene>
    <name evidence="12" type="ORF">PIIN_06807</name>
</gene>
<dbReference type="InterPro" id="IPR023298">
    <property type="entry name" value="ATPase_P-typ_TM_dom_sf"/>
</dbReference>
<feature type="transmembrane region" description="Helical" evidence="11">
    <location>
        <begin position="101"/>
        <end position="120"/>
    </location>
</feature>
<comment type="caution">
    <text evidence="12">The sequence shown here is derived from an EMBL/GenBank/DDBJ whole genome shotgun (WGS) entry which is preliminary data.</text>
</comment>
<dbReference type="GO" id="GO:0015297">
    <property type="term" value="F:antiporter activity"/>
    <property type="evidence" value="ECO:0007669"/>
    <property type="project" value="UniProtKB-UniRule"/>
</dbReference>
<keyword evidence="4 9" id="KW-1003">Cell membrane</keyword>
<feature type="transmembrane region" description="Helical" evidence="11">
    <location>
        <begin position="196"/>
        <end position="222"/>
    </location>
</feature>
<dbReference type="AlphaFoldDB" id="G4TNH8"/>
<dbReference type="InterPro" id="IPR004706">
    <property type="entry name" value="Arsenical-R_Acr3"/>
</dbReference>
<dbReference type="OMA" id="MVLMWGY"/>
<feature type="region of interest" description="Disordered" evidence="10">
    <location>
        <begin position="1"/>
        <end position="22"/>
    </location>
</feature>
<evidence type="ECO:0000256" key="2">
    <source>
        <dbReference type="ARBA" id="ARBA00010110"/>
    </source>
</evidence>
<feature type="transmembrane region" description="Helical" evidence="11">
    <location>
        <begin position="170"/>
        <end position="189"/>
    </location>
</feature>
<dbReference type="GO" id="GO:0015104">
    <property type="term" value="F:antimonite transmembrane transporter activity"/>
    <property type="evidence" value="ECO:0007669"/>
    <property type="project" value="TreeGrafter"/>
</dbReference>
<feature type="compositionally biased region" description="Basic and acidic residues" evidence="10">
    <location>
        <begin position="1"/>
        <end position="16"/>
    </location>
</feature>
<evidence type="ECO:0000256" key="10">
    <source>
        <dbReference type="SAM" id="MobiDB-lite"/>
    </source>
</evidence>
<dbReference type="FunFam" id="1.20.1530.20:FF:000009">
    <property type="entry name" value="Arsenite transporter, ACR3 family"/>
    <property type="match status" value="1"/>
</dbReference>
<dbReference type="OrthoDB" id="187348at2759"/>
<name>G4TNH8_SERID</name>
<keyword evidence="5 9" id="KW-0812">Transmembrane</keyword>
<dbReference type="GO" id="GO:0005886">
    <property type="term" value="C:plasma membrane"/>
    <property type="evidence" value="ECO:0007669"/>
    <property type="project" value="UniProtKB-SubCell"/>
</dbReference>
<evidence type="ECO:0000256" key="9">
    <source>
        <dbReference type="PIRNR" id="PIRNR005508"/>
    </source>
</evidence>
<evidence type="ECO:0000256" key="5">
    <source>
        <dbReference type="ARBA" id="ARBA00022692"/>
    </source>
</evidence>
<evidence type="ECO:0000256" key="1">
    <source>
        <dbReference type="ARBA" id="ARBA00004651"/>
    </source>
</evidence>
<accession>G4TNH8</accession>
<dbReference type="GO" id="GO:0015105">
    <property type="term" value="F:arsenite transmembrane transporter activity"/>
    <property type="evidence" value="ECO:0007669"/>
    <property type="project" value="TreeGrafter"/>
</dbReference>
<dbReference type="PIRSF" id="PIRSF005508">
    <property type="entry name" value="Acr3"/>
    <property type="match status" value="1"/>
</dbReference>
<sequence>MAKKAAPRDDEKHGSEESNSPMFMKDCRDCDFCTGLREEKSPKQPSKLSATELLKSLSFLDRYLAVFILLAMIGGVLLGVYKEPQVRKAFGEGARLQGTSIPILIGLLVMMWPVLTKVQYERLPLIFKGRQIWIHIGISLVLNWIIAPLIMLGLAWATMPEQSLERERKGVILVGIARCIAMVLIWNSLACGDPEYCALLVCVNSILQVILFSPYSLLFLNILGGHSSAELRLDYPHTAASVGIYLGIPLAAGVVTRFTLKSVLSPQKFSRFLTLFGPVALLGLLYTIIILFAFQGQRIIRNIGSVFRIAVPLFLYFVIVWSSTFFGLLRLSWRKNMVRLGGYEKAVVQAFTAGSNNFELAIAVAVASFGSDSPEALAATIGPLIEVPVLLGLTYVALWFRDRFQPSENTLSKV</sequence>
<evidence type="ECO:0000256" key="4">
    <source>
        <dbReference type="ARBA" id="ARBA00022475"/>
    </source>
</evidence>
<evidence type="ECO:0000256" key="11">
    <source>
        <dbReference type="SAM" id="Phobius"/>
    </source>
</evidence>
<dbReference type="PANTHER" id="PTHR43057:SF1">
    <property type="entry name" value="ARSENICAL-RESISTANCE PROTEIN 3"/>
    <property type="match status" value="1"/>
</dbReference>
<keyword evidence="13" id="KW-1185">Reference proteome</keyword>
<dbReference type="STRING" id="1109443.G4TNH8"/>
<dbReference type="PANTHER" id="PTHR43057">
    <property type="entry name" value="ARSENITE EFFLUX TRANSPORTER"/>
    <property type="match status" value="1"/>
</dbReference>
<feature type="transmembrane region" description="Helical" evidence="11">
    <location>
        <begin position="306"/>
        <end position="329"/>
    </location>
</feature>
<evidence type="ECO:0000313" key="13">
    <source>
        <dbReference type="Proteomes" id="UP000007148"/>
    </source>
</evidence>
<dbReference type="Pfam" id="PF01758">
    <property type="entry name" value="SBF"/>
    <property type="match status" value="1"/>
</dbReference>
<dbReference type="NCBIfam" id="TIGR00832">
    <property type="entry name" value="acr3"/>
    <property type="match status" value="1"/>
</dbReference>
<dbReference type="InterPro" id="IPR002657">
    <property type="entry name" value="BilAc:Na_symport/Acr3"/>
</dbReference>
<protein>
    <submittedName>
        <fullName evidence="12">Related to arsenite transporter ARR3</fullName>
    </submittedName>
</protein>
<feature type="transmembrane region" description="Helical" evidence="11">
    <location>
        <begin position="132"/>
        <end position="158"/>
    </location>
</feature>
<comment type="similarity">
    <text evidence="2 9">Belongs to the arsenical resistance-3 (ACR3) (TC 2.A.59) family.</text>
</comment>
<evidence type="ECO:0000256" key="6">
    <source>
        <dbReference type="ARBA" id="ARBA00022849"/>
    </source>
</evidence>
<keyword evidence="7 9" id="KW-1133">Transmembrane helix</keyword>
<keyword evidence="8 9" id="KW-0472">Membrane</keyword>
<reference evidence="12 13" key="1">
    <citation type="journal article" date="2011" name="PLoS Pathog.">
        <title>Endophytic Life Strategies Decoded by Genome and Transcriptome Analyses of the Mutualistic Root Symbiont Piriformospora indica.</title>
        <authorList>
            <person name="Zuccaro A."/>
            <person name="Lahrmann U."/>
            <person name="Guldener U."/>
            <person name="Langen G."/>
            <person name="Pfiffi S."/>
            <person name="Biedenkopf D."/>
            <person name="Wong P."/>
            <person name="Samans B."/>
            <person name="Grimm C."/>
            <person name="Basiewicz M."/>
            <person name="Murat C."/>
            <person name="Martin F."/>
            <person name="Kogel K.H."/>
        </authorList>
    </citation>
    <scope>NUCLEOTIDE SEQUENCE [LARGE SCALE GENOMIC DNA]</scope>
    <source>
        <strain evidence="12 13">DSM 11827</strain>
    </source>
</reference>
<feature type="transmembrane region" description="Helical" evidence="11">
    <location>
        <begin position="350"/>
        <end position="370"/>
    </location>
</feature>
<proteinExistence type="inferred from homology"/>
<dbReference type="Gene3D" id="1.20.1530.20">
    <property type="match status" value="1"/>
</dbReference>
<dbReference type="HOGENOM" id="CLU_022869_0_0_1"/>
<evidence type="ECO:0000256" key="8">
    <source>
        <dbReference type="ARBA" id="ARBA00023136"/>
    </source>
</evidence>
<dbReference type="InterPro" id="IPR038770">
    <property type="entry name" value="Na+/solute_symporter_sf"/>
</dbReference>
<feature type="transmembrane region" description="Helical" evidence="11">
    <location>
        <begin position="242"/>
        <end position="260"/>
    </location>
</feature>
<dbReference type="Proteomes" id="UP000007148">
    <property type="component" value="Unassembled WGS sequence"/>
</dbReference>
<evidence type="ECO:0000256" key="3">
    <source>
        <dbReference type="ARBA" id="ARBA00022448"/>
    </source>
</evidence>
<keyword evidence="3 9" id="KW-0813">Transport</keyword>
<dbReference type="GO" id="GO:0046685">
    <property type="term" value="P:response to arsenic-containing substance"/>
    <property type="evidence" value="ECO:0007669"/>
    <property type="project" value="UniProtKB-KW"/>
</dbReference>
<dbReference type="InParanoid" id="G4TNH8"/>
<feature type="transmembrane region" description="Helical" evidence="11">
    <location>
        <begin position="63"/>
        <end position="81"/>
    </location>
</feature>
<feature type="transmembrane region" description="Helical" evidence="11">
    <location>
        <begin position="376"/>
        <end position="400"/>
    </location>
</feature>
<organism evidence="12 13">
    <name type="scientific">Serendipita indica (strain DSM 11827)</name>
    <name type="common">Root endophyte fungus</name>
    <name type="synonym">Piriformospora indica</name>
    <dbReference type="NCBI Taxonomy" id="1109443"/>
    <lineage>
        <taxon>Eukaryota</taxon>
        <taxon>Fungi</taxon>
        <taxon>Dikarya</taxon>
        <taxon>Basidiomycota</taxon>
        <taxon>Agaricomycotina</taxon>
        <taxon>Agaricomycetes</taxon>
        <taxon>Sebacinales</taxon>
        <taxon>Serendipitaceae</taxon>
        <taxon>Serendipita</taxon>
    </lineage>
</organism>
<comment type="subcellular location">
    <subcellularLocation>
        <location evidence="1 9">Cell membrane</location>
        <topology evidence="1 9">Multi-pass membrane protein</topology>
    </subcellularLocation>
</comment>
<dbReference type="eggNOG" id="ENOG502QPKH">
    <property type="taxonomic scope" value="Eukaryota"/>
</dbReference>
<dbReference type="SUPFAM" id="SSF81665">
    <property type="entry name" value="Calcium ATPase, transmembrane domain M"/>
    <property type="match status" value="1"/>
</dbReference>
<evidence type="ECO:0000313" key="12">
    <source>
        <dbReference type="EMBL" id="CCA72871.1"/>
    </source>
</evidence>
<keyword evidence="6" id="KW-0059">Arsenical resistance</keyword>
<feature type="transmembrane region" description="Helical" evidence="11">
    <location>
        <begin position="272"/>
        <end position="294"/>
    </location>
</feature>